<evidence type="ECO:0000313" key="3">
    <source>
        <dbReference type="Proteomes" id="UP001152320"/>
    </source>
</evidence>
<dbReference type="SUPFAM" id="SSF53335">
    <property type="entry name" value="S-adenosyl-L-methionine-dependent methyltransferases"/>
    <property type="match status" value="1"/>
</dbReference>
<dbReference type="Gene3D" id="3.40.50.150">
    <property type="entry name" value="Vaccinia Virus protein VP39"/>
    <property type="match status" value="1"/>
</dbReference>
<evidence type="ECO:0000313" key="2">
    <source>
        <dbReference type="EMBL" id="KAJ8033501.1"/>
    </source>
</evidence>
<dbReference type="Pfam" id="PF13649">
    <property type="entry name" value="Methyltransf_25"/>
    <property type="match status" value="1"/>
</dbReference>
<dbReference type="CDD" id="cd02440">
    <property type="entry name" value="AdoMet_MTases"/>
    <property type="match status" value="1"/>
</dbReference>
<dbReference type="GO" id="GO:0032259">
    <property type="term" value="P:methylation"/>
    <property type="evidence" value="ECO:0007669"/>
    <property type="project" value="UniProtKB-KW"/>
</dbReference>
<feature type="domain" description="Methyltransferase" evidence="1">
    <location>
        <begin position="81"/>
        <end position="171"/>
    </location>
</feature>
<protein>
    <submittedName>
        <fullName evidence="2">Methyltransferase-like protein 27</fullName>
    </submittedName>
</protein>
<keyword evidence="2" id="KW-0808">Transferase</keyword>
<dbReference type="EMBL" id="JAIZAY010000011">
    <property type="protein sequence ID" value="KAJ8033501.1"/>
    <property type="molecule type" value="Genomic_DNA"/>
</dbReference>
<dbReference type="GO" id="GO:0008168">
    <property type="term" value="F:methyltransferase activity"/>
    <property type="evidence" value="ECO:0007669"/>
    <property type="project" value="UniProtKB-KW"/>
</dbReference>
<proteinExistence type="predicted"/>
<accession>A0A9Q1BVV4</accession>
<dbReference type="AlphaFoldDB" id="A0A9Q1BVV4"/>
<dbReference type="Proteomes" id="UP001152320">
    <property type="component" value="Chromosome 11"/>
</dbReference>
<dbReference type="OrthoDB" id="3647at2759"/>
<organism evidence="2 3">
    <name type="scientific">Holothuria leucospilota</name>
    <name type="common">Black long sea cucumber</name>
    <name type="synonym">Mertensiothuria leucospilota</name>
    <dbReference type="NCBI Taxonomy" id="206669"/>
    <lineage>
        <taxon>Eukaryota</taxon>
        <taxon>Metazoa</taxon>
        <taxon>Echinodermata</taxon>
        <taxon>Eleutherozoa</taxon>
        <taxon>Echinozoa</taxon>
        <taxon>Holothuroidea</taxon>
        <taxon>Aspidochirotacea</taxon>
        <taxon>Aspidochirotida</taxon>
        <taxon>Holothuriidae</taxon>
        <taxon>Holothuria</taxon>
    </lineage>
</organism>
<dbReference type="InterPro" id="IPR041698">
    <property type="entry name" value="Methyltransf_25"/>
</dbReference>
<gene>
    <name evidence="2" type="ORF">HOLleu_23761</name>
</gene>
<name>A0A9Q1BVV4_HOLLE</name>
<reference evidence="2" key="1">
    <citation type="submission" date="2021-10" db="EMBL/GenBank/DDBJ databases">
        <title>Tropical sea cucumber genome reveals ecological adaptation and Cuvierian tubules defense mechanism.</title>
        <authorList>
            <person name="Chen T."/>
        </authorList>
    </citation>
    <scope>NUCLEOTIDE SEQUENCE</scope>
    <source>
        <strain evidence="2">Nanhai2018</strain>
        <tissue evidence="2">Muscle</tissue>
    </source>
</reference>
<keyword evidence="2" id="KW-0489">Methyltransferase</keyword>
<sequence>MEDISIDKESGVSEIFRFVKEYHDNPAKNGIRDLYDTVTPSYDQTCIPVLSFQTVRGILYSGPNKVVSILNEYRQSKSISILDCGAGTGLVGEQLHASGYRNVIGVDVSQKSLDVAKQKGVYKKLICAEIVPQGMHFSDGEFDVLTCCGCIVPGHISPKCFPEWTRIVKPGEPYLKTSVNMLLLFLY</sequence>
<comment type="caution">
    <text evidence="2">The sequence shown here is derived from an EMBL/GenBank/DDBJ whole genome shotgun (WGS) entry which is preliminary data.</text>
</comment>
<dbReference type="InterPro" id="IPR029063">
    <property type="entry name" value="SAM-dependent_MTases_sf"/>
</dbReference>
<evidence type="ECO:0000259" key="1">
    <source>
        <dbReference type="Pfam" id="PF13649"/>
    </source>
</evidence>
<keyword evidence="3" id="KW-1185">Reference proteome</keyword>